<evidence type="ECO:0000313" key="3">
    <source>
        <dbReference type="Proteomes" id="UP000226442"/>
    </source>
</evidence>
<reference evidence="2" key="1">
    <citation type="submission" date="2017-10" db="EMBL/GenBank/DDBJ databases">
        <title>Draft genome sequence of the planktic cyanobacteria Tychonema bourrellyi isolated from alpine lentic freshwater.</title>
        <authorList>
            <person name="Tett A."/>
            <person name="Armanini F."/>
            <person name="Asnicar F."/>
            <person name="Boscaini A."/>
            <person name="Pasolli E."/>
            <person name="Zolfo M."/>
            <person name="Donati C."/>
            <person name="Salmaso N."/>
            <person name="Segata N."/>
        </authorList>
    </citation>
    <scope>NUCLEOTIDE SEQUENCE</scope>
    <source>
        <strain evidence="2">FEM_GT703</strain>
    </source>
</reference>
<comment type="caution">
    <text evidence="2">The sequence shown here is derived from an EMBL/GenBank/DDBJ whole genome shotgun (WGS) entry which is preliminary data.</text>
</comment>
<evidence type="ECO:0000256" key="1">
    <source>
        <dbReference type="SAM" id="SignalP"/>
    </source>
</evidence>
<dbReference type="NCBIfam" id="NF038133">
    <property type="entry name" value="choice_anch_L"/>
    <property type="match status" value="1"/>
</dbReference>
<dbReference type="InterPro" id="IPR013424">
    <property type="entry name" value="Ice-binding_C"/>
</dbReference>
<dbReference type="AlphaFoldDB" id="A0A2G4F306"/>
<dbReference type="InterPro" id="IPR049804">
    <property type="entry name" value="Choice_anch_L"/>
</dbReference>
<dbReference type="RefSeq" id="WP_096830817.1">
    <property type="nucleotide sequence ID" value="NZ_NXIB02000039.1"/>
</dbReference>
<dbReference type="Proteomes" id="UP000226442">
    <property type="component" value="Unassembled WGS sequence"/>
</dbReference>
<sequence>MLSPHRIVALTATFTAAAFSLLTAPAMAFVVGATNNTETLKNQLLGNQTAGLSNFSVSLTGNSAAFGTFGNDPFGLQSGVVLSTGIVANIPGENIKDNLMINGSDLNTDFGPQGEAGDLTQLDLSFFADSTAEKLFFEYVFGSEEFPEFGGSEFNDSFELLLNGQNLAKLSDDKTVTINNLVPNADNRSTDHPDYINNPTVTGLAASIIKLDGFTKVLGFEGLLKQNQTNVLSIRIKDVGDGNLDSAVFIKGGSVGTVPVEPVPEPMTMAGLIAGGAMLAAGRKLRDKHTTRRN</sequence>
<accession>A0A2G4F306</accession>
<evidence type="ECO:0000313" key="2">
    <source>
        <dbReference type="EMBL" id="PHX55847.1"/>
    </source>
</evidence>
<keyword evidence="1" id="KW-0732">Signal</keyword>
<keyword evidence="3" id="KW-1185">Reference proteome</keyword>
<feature type="signal peptide" evidence="1">
    <location>
        <begin position="1"/>
        <end position="28"/>
    </location>
</feature>
<dbReference type="NCBIfam" id="TIGR02595">
    <property type="entry name" value="PEP_CTERM"/>
    <property type="match status" value="1"/>
</dbReference>
<dbReference type="EMBL" id="NXIB02000039">
    <property type="protein sequence ID" value="PHX55847.1"/>
    <property type="molecule type" value="Genomic_DNA"/>
</dbReference>
<proteinExistence type="predicted"/>
<feature type="chain" id="PRO_5013881975" evidence="1">
    <location>
        <begin position="29"/>
        <end position="294"/>
    </location>
</feature>
<dbReference type="OrthoDB" id="573436at2"/>
<protein>
    <submittedName>
        <fullName evidence="2">PEP-CTERM sorting domain-containing protein</fullName>
    </submittedName>
</protein>
<gene>
    <name evidence="2" type="ORF">CP500_008775</name>
</gene>
<organism evidence="2 3">
    <name type="scientific">Tychonema bourrellyi FEM_GT703</name>
    <dbReference type="NCBI Taxonomy" id="2040638"/>
    <lineage>
        <taxon>Bacteria</taxon>
        <taxon>Bacillati</taxon>
        <taxon>Cyanobacteriota</taxon>
        <taxon>Cyanophyceae</taxon>
        <taxon>Oscillatoriophycideae</taxon>
        <taxon>Oscillatoriales</taxon>
        <taxon>Microcoleaceae</taxon>
        <taxon>Tychonema</taxon>
    </lineage>
</organism>
<name>A0A2G4F306_9CYAN</name>